<reference evidence="1 2" key="1">
    <citation type="submission" date="2018-03" db="EMBL/GenBank/DDBJ databases">
        <title>Cross-interface Injection: A General Nanoliter Liquid Handling Method Applied to Single Cells Genome Amplification Automated Nanoliter Liquid Handling Applied to Single Cell Multiple Displacement Amplification.</title>
        <authorList>
            <person name="Yun J."/>
            <person name="Xu P."/>
            <person name="Xu J."/>
            <person name="Dai X."/>
            <person name="Wang Y."/>
            <person name="Zheng X."/>
            <person name="Cao C."/>
            <person name="Yi Q."/>
            <person name="Zhu Y."/>
            <person name="Wang L."/>
            <person name="Dong Z."/>
            <person name="Huang Y."/>
            <person name="Huang L."/>
            <person name="Du W."/>
        </authorList>
    </citation>
    <scope>NUCLEOTIDE SEQUENCE [LARGE SCALE GENOMIC DNA]</scope>
    <source>
        <strain evidence="1 2">Z-E1-2</strain>
    </source>
</reference>
<sequence length="612" mass="69589">MWKFIKYSLLVIVVAATVLVVNAIWFKPFSMRVFYDRVMLQTAMDSPQLLTQLRILEGFGIRGHNAELGDLSPESTTESYAKMRENYEMFQSYGRDGREGQDLISYDIFDNFMGHSLEGEKWRWHGYPVNQLFGVHTNLPSFLSDMHQVNDATDAEYYISRLNAVDSYFEGLLVDLAIREEKGILPPTFVVEAVIAQMENFTSSEPAENVLVSSFVRKLESIELTEQERNAFIEQAEQAVAEVVYPAYAGLQGYFVGVLPQTNNDAGVWKLPDGDAYYRYQLKQYTTTDITADEVHQLGLSEVARIHAEMRDIFDDLGYPSDVAIGTLLQQLNKDPQFLYPDTDAGREQILKDYALIVDDIYTYIDPAFRMRPEADLEVVRVPTYAEKNAPGAYYQRPALDGSRPGRFFANLYDIKATPKYGMKTLTVHEGVPGHHFQIALQQEMTGLPLFRSFLPYSVHTEGWALYTEQLMADLGFYNDDPYGDIGRLQAELFRAIRLVVDTGIHAKRWTREEAIDYMANNGGMTMSDVVSEIERYIVMPGQATSYKMGMLKFVELRAKARDTLGSSFDIRDFHDVILKNGSMPLPILERLIDNYIAEKLAANTEEAAVES</sequence>
<dbReference type="AlphaFoldDB" id="A0A2T4CNK7"/>
<evidence type="ECO:0000313" key="1">
    <source>
        <dbReference type="EMBL" id="PTB83088.1"/>
    </source>
</evidence>
<dbReference type="Pfam" id="PF05960">
    <property type="entry name" value="DUF885"/>
    <property type="match status" value="1"/>
</dbReference>
<dbReference type="PANTHER" id="PTHR33361:SF2">
    <property type="entry name" value="DUF885 DOMAIN-CONTAINING PROTEIN"/>
    <property type="match status" value="1"/>
</dbReference>
<proteinExistence type="predicted"/>
<gene>
    <name evidence="1" type="ORF">C9986_01315</name>
</gene>
<name>A0A2T4CNK7_9GAMM</name>
<evidence type="ECO:0000313" key="2">
    <source>
        <dbReference type="Proteomes" id="UP000243022"/>
    </source>
</evidence>
<organism evidence="1 2">
    <name type="scientific">Pseudidiomarina aestuarii</name>
    <dbReference type="NCBI Taxonomy" id="624146"/>
    <lineage>
        <taxon>Bacteria</taxon>
        <taxon>Pseudomonadati</taxon>
        <taxon>Pseudomonadota</taxon>
        <taxon>Gammaproteobacteria</taxon>
        <taxon>Alteromonadales</taxon>
        <taxon>Idiomarinaceae</taxon>
        <taxon>Pseudidiomarina</taxon>
    </lineage>
</organism>
<dbReference type="PANTHER" id="PTHR33361">
    <property type="entry name" value="GLR0591 PROTEIN"/>
    <property type="match status" value="1"/>
</dbReference>
<protein>
    <submittedName>
        <fullName evidence="1">DUF885 domain-containing protein</fullName>
    </submittedName>
</protein>
<comment type="caution">
    <text evidence="1">The sequence shown here is derived from an EMBL/GenBank/DDBJ whole genome shotgun (WGS) entry which is preliminary data.</text>
</comment>
<dbReference type="Proteomes" id="UP000243022">
    <property type="component" value="Unassembled WGS sequence"/>
</dbReference>
<dbReference type="EMBL" id="PYVS01000014">
    <property type="protein sequence ID" value="PTB83088.1"/>
    <property type="molecule type" value="Genomic_DNA"/>
</dbReference>
<accession>A0A2T4CNK7</accession>
<dbReference type="InterPro" id="IPR010281">
    <property type="entry name" value="DUF885"/>
</dbReference>